<name>A0ABT1F315_9PROT</name>
<feature type="region of interest" description="Disordered" evidence="1">
    <location>
        <begin position="1"/>
        <end position="22"/>
    </location>
</feature>
<organism evidence="2 3">
    <name type="scientific">Acetobacter lambici</name>
    <dbReference type="NCBI Taxonomy" id="1332824"/>
    <lineage>
        <taxon>Bacteria</taxon>
        <taxon>Pseudomonadati</taxon>
        <taxon>Pseudomonadota</taxon>
        <taxon>Alphaproteobacteria</taxon>
        <taxon>Acetobacterales</taxon>
        <taxon>Acetobacteraceae</taxon>
        <taxon>Acetobacter</taxon>
    </lineage>
</organism>
<keyword evidence="3" id="KW-1185">Reference proteome</keyword>
<dbReference type="EMBL" id="JAMYZZ010000039">
    <property type="protein sequence ID" value="MCP1259594.1"/>
    <property type="molecule type" value="Genomic_DNA"/>
</dbReference>
<gene>
    <name evidence="2" type="ORF">NKW50_13450</name>
</gene>
<dbReference type="Proteomes" id="UP001523528">
    <property type="component" value="Unassembled WGS sequence"/>
</dbReference>
<reference evidence="2 3" key="1">
    <citation type="submission" date="2022-06" db="EMBL/GenBank/DDBJ databases">
        <title>Acetobacer genomes from food samples.</title>
        <authorList>
            <person name="Sombolestani A."/>
        </authorList>
    </citation>
    <scope>NUCLEOTIDE SEQUENCE [LARGE SCALE GENOMIC DNA]</scope>
    <source>
        <strain evidence="2 3">R-83285</strain>
    </source>
</reference>
<proteinExistence type="predicted"/>
<evidence type="ECO:0000256" key="1">
    <source>
        <dbReference type="SAM" id="MobiDB-lite"/>
    </source>
</evidence>
<comment type="caution">
    <text evidence="2">The sequence shown here is derived from an EMBL/GenBank/DDBJ whole genome shotgun (WGS) entry which is preliminary data.</text>
</comment>
<evidence type="ECO:0000313" key="3">
    <source>
        <dbReference type="Proteomes" id="UP001523528"/>
    </source>
</evidence>
<feature type="non-terminal residue" evidence="2">
    <location>
        <position position="1"/>
    </location>
</feature>
<evidence type="ECO:0000313" key="2">
    <source>
        <dbReference type="EMBL" id="MCP1259594.1"/>
    </source>
</evidence>
<dbReference type="RefSeq" id="WP_253544268.1">
    <property type="nucleotide sequence ID" value="NZ_JAMYZZ010000039.1"/>
</dbReference>
<accession>A0ABT1F315</accession>
<sequence>CGQCADNPLDQQGERPSPPGCGWPGNCSAHPFGAGQSPGLTTLFSPNAQPPKEAAFFMEQSSMSELQSTTALNGLVSQIAGKHEDAAVKADLNLAGTAVSLLVQTLVPRLDPALDLNGVDTALSEIFSGMTKLAALTAGATVPAQATQEPATDPTQVSA</sequence>
<protein>
    <submittedName>
        <fullName evidence="2">Uncharacterized protein</fullName>
    </submittedName>
</protein>